<keyword evidence="3" id="KW-1185">Reference proteome</keyword>
<gene>
    <name evidence="2" type="ORF">NCTC3166_01045</name>
</gene>
<name>A0A447Z4H0_9STRE</name>
<proteinExistence type="predicted"/>
<keyword evidence="1" id="KW-1133">Transmembrane helix</keyword>
<dbReference type="Proteomes" id="UP000270025">
    <property type="component" value="Chromosome"/>
</dbReference>
<sequence>MKLLVRIFTKVTMYTFLGYALFMIRLVGGGQTLLSLLLISFTVTALIYCCAVIESFLKQRKKSNRQ</sequence>
<dbReference type="EMBL" id="LR134266">
    <property type="protein sequence ID" value="VED67225.1"/>
    <property type="molecule type" value="Genomic_DNA"/>
</dbReference>
<feature type="transmembrane region" description="Helical" evidence="1">
    <location>
        <begin position="7"/>
        <end position="27"/>
    </location>
</feature>
<accession>A0A447Z4H0</accession>
<dbReference type="KEGG" id="svf:NCTC3166_01045"/>
<feature type="transmembrane region" description="Helical" evidence="1">
    <location>
        <begin position="33"/>
        <end position="57"/>
    </location>
</feature>
<keyword evidence="1" id="KW-0812">Transmembrane</keyword>
<protein>
    <submittedName>
        <fullName evidence="2">Uncharacterized protein</fullName>
    </submittedName>
</protein>
<evidence type="ECO:0000313" key="2">
    <source>
        <dbReference type="EMBL" id="VED67225.1"/>
    </source>
</evidence>
<evidence type="ECO:0000313" key="3">
    <source>
        <dbReference type="Proteomes" id="UP000270025"/>
    </source>
</evidence>
<reference evidence="2 3" key="1">
    <citation type="submission" date="2018-12" db="EMBL/GenBank/DDBJ databases">
        <authorList>
            <consortium name="Pathogen Informatics"/>
        </authorList>
    </citation>
    <scope>NUCLEOTIDE SEQUENCE [LARGE SCALE GENOMIC DNA]</scope>
    <source>
        <strain evidence="2 3">NCTC3166</strain>
    </source>
</reference>
<evidence type="ECO:0000256" key="1">
    <source>
        <dbReference type="SAM" id="Phobius"/>
    </source>
</evidence>
<keyword evidence="1" id="KW-0472">Membrane</keyword>
<dbReference type="AlphaFoldDB" id="A0A447Z4H0"/>
<organism evidence="2 3">
    <name type="scientific">Streptococcus viridans</name>
    <dbReference type="NCBI Taxonomy" id="78535"/>
    <lineage>
        <taxon>Bacteria</taxon>
        <taxon>Bacillati</taxon>
        <taxon>Bacillota</taxon>
        <taxon>Bacilli</taxon>
        <taxon>Lactobacillales</taxon>
        <taxon>Streptococcaceae</taxon>
        <taxon>Streptococcus</taxon>
    </lineage>
</organism>